<dbReference type="InterPro" id="IPR018490">
    <property type="entry name" value="cNMP-bd_dom_sf"/>
</dbReference>
<feature type="region of interest" description="Disordered" evidence="1">
    <location>
        <begin position="1"/>
        <end position="208"/>
    </location>
</feature>
<evidence type="ECO:0000313" key="4">
    <source>
        <dbReference type="Proteomes" id="UP000215902"/>
    </source>
</evidence>
<dbReference type="PANTHER" id="PTHR23011:SF12">
    <property type="entry name" value="CYCLIC NUCLEOTIDE-BINDING DOMAIN-CONTAINING PROTEIN"/>
    <property type="match status" value="1"/>
</dbReference>
<feature type="compositionally biased region" description="Low complexity" evidence="1">
    <location>
        <begin position="112"/>
        <end position="122"/>
    </location>
</feature>
<sequence length="883" mass="99149">MDSAGDEHGPGASADEVTAMSVLDETTVDAAENSEEAVLEPQTAPDDADMEVEPADDELEAEKEQHDTDEAANATAEIGATDESSGDQPIEQTDQQPNQSATETETPEDLAETAVAAEAVAEQPFSQQPPEDSSDEDEDEEDDVPGELPTIATQQSSASKLTAGAASPDSATNDEDDDDTKSDASEPVDEEDEETNRSESPTSAEARERRLKHRLTSFDKRQEKFSQMKAAVKTYDVNMEMVIGKWKRLREDFIKLRANSVLASGDDGSLMITRRMTEIGNMCSRTTNADYYIATLPESVQQIVKKMAAMPRDVFLEARRRDWTSYDWFMYAGRMARVLAQGCLVRRRLTIDALSNGRSLSEKDLLTNSVSKTLRDCLCFCPEYRTKEMRQKILWFLRTNKVYTHLFSSEMEEECTKYVFYEKYQDGRILSLVDRVPEKFYYVISGKIERRKTYELRSGDYDRVFSVITKGQTSDVELMELQRPKKFTLVTSGVTEVLSLEREDFLLLLKGTGGLPLNFLKNIGIFQEFPCGKFLESPEAIVTRYFPKDRVILDDITDTPYIHVIKSGSAKVIRKQLVVHYPRNKYSRDRVIGYSKLGSHSTDMQGLTQRQRQFKAEQQPPELELPRLQGSGNPLAHTIGLVQREQQKSSLSRGSEEEDAEKRRQQQQQKLPKLQTAAMPTATSALSNETSTAAPGDGAKLRRSRPMNMTARELKIPLRSAGSIRTGPASVETAVRPQSRRRAAAAARVLLGPEGFPPERPQREAYVVLDTLTNGDFLGFKNITTLIEGKRIVRDKKNVLSLLSDGAEIILINKRFFVQNAANNTLLKAETMARDFASKSEASQSIEAKEDWEMFRAAFVQRMAANNRQARQERQARILSTQN</sequence>
<dbReference type="PANTHER" id="PTHR23011">
    <property type="entry name" value="CYCLIC NUCLEOTIDE-BINDING DOMAIN CONTAINING PROTEIN"/>
    <property type="match status" value="1"/>
</dbReference>
<dbReference type="STRING" id="282301.A0A267DFI2"/>
<dbReference type="EMBL" id="NIVC01004247">
    <property type="protein sequence ID" value="PAA48058.1"/>
    <property type="molecule type" value="Genomic_DNA"/>
</dbReference>
<dbReference type="SUPFAM" id="SSF51206">
    <property type="entry name" value="cAMP-binding domain-like"/>
    <property type="match status" value="1"/>
</dbReference>
<reference evidence="3 4" key="1">
    <citation type="submission" date="2017-06" db="EMBL/GenBank/DDBJ databases">
        <title>A platform for efficient transgenesis in Macrostomum lignano, a flatworm model organism for stem cell research.</title>
        <authorList>
            <person name="Berezikov E."/>
        </authorList>
    </citation>
    <scope>NUCLEOTIDE SEQUENCE [LARGE SCALE GENOMIC DNA]</scope>
    <source>
        <strain evidence="3">DV1</strain>
        <tissue evidence="3">Whole organism</tissue>
    </source>
</reference>
<evidence type="ECO:0000313" key="3">
    <source>
        <dbReference type="EMBL" id="PAA48058.1"/>
    </source>
</evidence>
<feature type="compositionally biased region" description="Polar residues" evidence="1">
    <location>
        <begin position="598"/>
        <end position="611"/>
    </location>
</feature>
<feature type="region of interest" description="Disordered" evidence="1">
    <location>
        <begin position="597"/>
        <end position="704"/>
    </location>
</feature>
<evidence type="ECO:0000256" key="1">
    <source>
        <dbReference type="SAM" id="MobiDB-lite"/>
    </source>
</evidence>
<keyword evidence="4" id="KW-1185">Reference proteome</keyword>
<name>A0A267DFI2_9PLAT</name>
<dbReference type="OrthoDB" id="166212at2759"/>
<evidence type="ECO:0000259" key="2">
    <source>
        <dbReference type="PROSITE" id="PS50042"/>
    </source>
</evidence>
<gene>
    <name evidence="3" type="ORF">BOX15_Mlig026220g1</name>
</gene>
<feature type="compositionally biased region" description="Polar residues" evidence="1">
    <location>
        <begin position="82"/>
        <end position="104"/>
    </location>
</feature>
<feature type="compositionally biased region" description="Acidic residues" evidence="1">
    <location>
        <begin position="172"/>
        <end position="194"/>
    </location>
</feature>
<dbReference type="InterPro" id="IPR000595">
    <property type="entry name" value="cNMP-bd_dom"/>
</dbReference>
<accession>A0A267DFI2</accession>
<feature type="compositionally biased region" description="Polar residues" evidence="1">
    <location>
        <begin position="151"/>
        <end position="160"/>
    </location>
</feature>
<protein>
    <recommendedName>
        <fullName evidence="2">Cyclic nucleotide-binding domain-containing protein</fullName>
    </recommendedName>
</protein>
<dbReference type="PROSITE" id="PS50042">
    <property type="entry name" value="CNMP_BINDING_3"/>
    <property type="match status" value="1"/>
</dbReference>
<dbReference type="Gene3D" id="2.60.120.10">
    <property type="entry name" value="Jelly Rolls"/>
    <property type="match status" value="1"/>
</dbReference>
<feature type="compositionally biased region" description="Acidic residues" evidence="1">
    <location>
        <begin position="132"/>
        <end position="145"/>
    </location>
</feature>
<feature type="compositionally biased region" description="Low complexity" evidence="1">
    <location>
        <begin position="666"/>
        <end position="675"/>
    </location>
</feature>
<feature type="domain" description="Cyclic nucleotide-binding" evidence="2">
    <location>
        <begin position="424"/>
        <end position="509"/>
    </location>
</feature>
<dbReference type="InterPro" id="IPR014710">
    <property type="entry name" value="RmlC-like_jellyroll"/>
</dbReference>
<dbReference type="AlphaFoldDB" id="A0A267DFI2"/>
<organism evidence="3 4">
    <name type="scientific">Macrostomum lignano</name>
    <dbReference type="NCBI Taxonomy" id="282301"/>
    <lineage>
        <taxon>Eukaryota</taxon>
        <taxon>Metazoa</taxon>
        <taxon>Spiralia</taxon>
        <taxon>Lophotrochozoa</taxon>
        <taxon>Platyhelminthes</taxon>
        <taxon>Rhabditophora</taxon>
        <taxon>Macrostomorpha</taxon>
        <taxon>Macrostomida</taxon>
        <taxon>Macrostomidae</taxon>
        <taxon>Macrostomum</taxon>
    </lineage>
</organism>
<proteinExistence type="predicted"/>
<comment type="caution">
    <text evidence="3">The sequence shown here is derived from an EMBL/GenBank/DDBJ whole genome shotgun (WGS) entry which is preliminary data.</text>
</comment>
<feature type="compositionally biased region" description="Acidic residues" evidence="1">
    <location>
        <begin position="46"/>
        <end position="61"/>
    </location>
</feature>
<dbReference type="Proteomes" id="UP000215902">
    <property type="component" value="Unassembled WGS sequence"/>
</dbReference>
<feature type="compositionally biased region" description="Polar residues" evidence="1">
    <location>
        <begin position="681"/>
        <end position="693"/>
    </location>
</feature>